<dbReference type="InterPro" id="IPR001646">
    <property type="entry name" value="5peptide_repeat"/>
</dbReference>
<dbReference type="OrthoDB" id="8440251at2"/>
<geneLocation type="plasmid" evidence="2 3">
    <name>pRHL3</name>
</geneLocation>
<keyword evidence="1" id="KW-0472">Membrane</keyword>
<dbReference type="EMBL" id="CP000434">
    <property type="protein sequence ID" value="ABH00660.1"/>
    <property type="molecule type" value="Genomic_DNA"/>
</dbReference>
<evidence type="ECO:0000313" key="3">
    <source>
        <dbReference type="Proteomes" id="UP000008710"/>
    </source>
</evidence>
<dbReference type="KEGG" id="rha:RHA1_ro11013"/>
<evidence type="ECO:0008006" key="4">
    <source>
        <dbReference type="Google" id="ProtNLM"/>
    </source>
</evidence>
<evidence type="ECO:0000256" key="1">
    <source>
        <dbReference type="SAM" id="Phobius"/>
    </source>
</evidence>
<keyword evidence="2" id="KW-0614">Plasmid</keyword>
<dbReference type="Gene3D" id="2.160.20.80">
    <property type="entry name" value="E3 ubiquitin-protein ligase SopA"/>
    <property type="match status" value="2"/>
</dbReference>
<dbReference type="PANTHER" id="PTHR14136:SF17">
    <property type="entry name" value="BTB_POZ DOMAIN-CONTAINING PROTEIN KCTD9"/>
    <property type="match status" value="1"/>
</dbReference>
<protein>
    <recommendedName>
        <fullName evidence="4">Pentapeptide repeat-containing protein</fullName>
    </recommendedName>
</protein>
<dbReference type="Proteomes" id="UP000008710">
    <property type="component" value="Plasmid pRHL3"/>
</dbReference>
<dbReference type="eggNOG" id="COG1357">
    <property type="taxonomic scope" value="Bacteria"/>
</dbReference>
<feature type="transmembrane region" description="Helical" evidence="1">
    <location>
        <begin position="7"/>
        <end position="28"/>
    </location>
</feature>
<organism evidence="2 3">
    <name type="scientific">Rhodococcus jostii (strain RHA1)</name>
    <dbReference type="NCBI Taxonomy" id="101510"/>
    <lineage>
        <taxon>Bacteria</taxon>
        <taxon>Bacillati</taxon>
        <taxon>Actinomycetota</taxon>
        <taxon>Actinomycetes</taxon>
        <taxon>Mycobacteriales</taxon>
        <taxon>Nocardiaceae</taxon>
        <taxon>Rhodococcus</taxon>
    </lineage>
</organism>
<accession>Q0RVM6</accession>
<dbReference type="InterPro" id="IPR051082">
    <property type="entry name" value="Pentapeptide-BTB/POZ_domain"/>
</dbReference>
<sequence>MRLRTLVIWGTTAWAFAVIGVFYYLLWLQTRQPYTPFGFLDDATGDQLFNAARTSATLLGVSGLGGAALIAYRKQRSTEETHDNERVSALHERYSTAAEQLGHDNPAIRLAGVYGLASLADDWKSAGRHGETQVCIDLLCAYLRAEHEPSDLREHDVRTAIVAAIHSRLRSGDSGRPSWRRYRFDLTATDMKGADLSDAYLVHMTLMGVSLVRADLARSVLGVDVRLSDSFGEQLKDSMSSKNAPPRPPRKDTVYLGPMFEGVDLTEANMWGAQLSGCVLSHARLREADLTDADMTQADLHTAELSNARLVRAKLVGAVMCADSDRSYAKFDGANLTKADLKYAVIGPANFSGANLSDADLRYAYIGAADLSAADLSGADLRHTDLGAVQLTGIKHDDATRWPTGFDVSSLTSVDTP</sequence>
<gene>
    <name evidence="2" type="ordered locus">RHA1_ro11013</name>
</gene>
<dbReference type="RefSeq" id="WP_011600290.1">
    <property type="nucleotide sequence ID" value="NC_008271.1"/>
</dbReference>
<name>Q0RVM6_RHOJR</name>
<dbReference type="Pfam" id="PF00805">
    <property type="entry name" value="Pentapeptide"/>
    <property type="match status" value="4"/>
</dbReference>
<reference evidence="3" key="1">
    <citation type="journal article" date="2006" name="Proc. Natl. Acad. Sci. U.S.A.">
        <title>The complete genome of Rhodococcus sp. RHA1 provides insights into a catabolic powerhouse.</title>
        <authorList>
            <person name="McLeod M.P."/>
            <person name="Warren R.L."/>
            <person name="Hsiao W.W.L."/>
            <person name="Araki N."/>
            <person name="Myhre M."/>
            <person name="Fernandes C."/>
            <person name="Miyazawa D."/>
            <person name="Wong W."/>
            <person name="Lillquist A.L."/>
            <person name="Wang D."/>
            <person name="Dosanjh M."/>
            <person name="Hara H."/>
            <person name="Petrescu A."/>
            <person name="Morin R.D."/>
            <person name="Yang G."/>
            <person name="Stott J.M."/>
            <person name="Schein J.E."/>
            <person name="Shin H."/>
            <person name="Smailus D."/>
            <person name="Siddiqui A.S."/>
            <person name="Marra M.A."/>
            <person name="Jones S.J.M."/>
            <person name="Holt R."/>
            <person name="Brinkman F.S.L."/>
            <person name="Miyauchi K."/>
            <person name="Fukuda M."/>
            <person name="Davies J.E."/>
            <person name="Mohn W.W."/>
            <person name="Eltis L.D."/>
        </authorList>
    </citation>
    <scope>NUCLEOTIDE SEQUENCE [LARGE SCALE GENOMIC DNA]</scope>
    <source>
        <strain evidence="3">RHA1</strain>
    </source>
</reference>
<keyword evidence="1" id="KW-0812">Transmembrane</keyword>
<keyword evidence="1" id="KW-1133">Transmembrane helix</keyword>
<dbReference type="AlphaFoldDB" id="Q0RVM6"/>
<dbReference type="SUPFAM" id="SSF141571">
    <property type="entry name" value="Pentapeptide repeat-like"/>
    <property type="match status" value="1"/>
</dbReference>
<dbReference type="HOGENOM" id="CLU_635960_0_0_11"/>
<evidence type="ECO:0000313" key="2">
    <source>
        <dbReference type="EMBL" id="ABH00660.1"/>
    </source>
</evidence>
<dbReference type="PANTHER" id="PTHR14136">
    <property type="entry name" value="BTB_POZ DOMAIN-CONTAINING PROTEIN KCTD9"/>
    <property type="match status" value="1"/>
</dbReference>
<proteinExistence type="predicted"/>